<dbReference type="PANTHER" id="PTHR38443">
    <property type="match status" value="1"/>
</dbReference>
<gene>
    <name evidence="3" type="ORF">ERL59_17020</name>
</gene>
<dbReference type="EMBL" id="SIJB01000035">
    <property type="protein sequence ID" value="NBI30655.1"/>
    <property type="molecule type" value="Genomic_DNA"/>
</dbReference>
<keyword evidence="1" id="KW-0175">Coiled coil</keyword>
<keyword evidence="4" id="KW-1185">Reference proteome</keyword>
<dbReference type="PANTHER" id="PTHR38443:SF2">
    <property type="entry name" value="NON-HEMOLYTIC ENTEROTOXIN LYTIC COMPONENT L1"/>
    <property type="match status" value="1"/>
</dbReference>
<protein>
    <recommendedName>
        <fullName evidence="5">CBM-cenC domain-containing protein</fullName>
    </recommendedName>
</protein>
<feature type="coiled-coil region" evidence="1">
    <location>
        <begin position="179"/>
        <end position="206"/>
    </location>
</feature>
<dbReference type="Gene3D" id="1.20.1170.10">
    <property type="match status" value="1"/>
</dbReference>
<dbReference type="SUPFAM" id="SSF58100">
    <property type="entry name" value="Bacterial hemolysins"/>
    <property type="match status" value="1"/>
</dbReference>
<proteinExistence type="predicted"/>
<evidence type="ECO:0000313" key="4">
    <source>
        <dbReference type="Proteomes" id="UP000448943"/>
    </source>
</evidence>
<evidence type="ECO:0000256" key="2">
    <source>
        <dbReference type="SAM" id="SignalP"/>
    </source>
</evidence>
<dbReference type="CDD" id="cd21116">
    <property type="entry name" value="ClyA-like"/>
    <property type="match status" value="1"/>
</dbReference>
<dbReference type="SUPFAM" id="SSF49785">
    <property type="entry name" value="Galactose-binding domain-like"/>
    <property type="match status" value="2"/>
</dbReference>
<dbReference type="Gene3D" id="2.60.120.260">
    <property type="entry name" value="Galactose-binding domain-like"/>
    <property type="match status" value="2"/>
</dbReference>
<keyword evidence="2" id="KW-0732">Signal</keyword>
<evidence type="ECO:0008006" key="5">
    <source>
        <dbReference type="Google" id="ProtNLM"/>
    </source>
</evidence>
<comment type="caution">
    <text evidence="3">The sequence shown here is derived from an EMBL/GenBank/DDBJ whole genome shotgun (WGS) entry which is preliminary data.</text>
</comment>
<dbReference type="RefSeq" id="WP_160647470.1">
    <property type="nucleotide sequence ID" value="NZ_SIJB01000035.1"/>
</dbReference>
<organism evidence="3 4">
    <name type="scientific">Chengkuizengella marina</name>
    <dbReference type="NCBI Taxonomy" id="2507566"/>
    <lineage>
        <taxon>Bacteria</taxon>
        <taxon>Bacillati</taxon>
        <taxon>Bacillota</taxon>
        <taxon>Bacilli</taxon>
        <taxon>Bacillales</taxon>
        <taxon>Paenibacillaceae</taxon>
        <taxon>Chengkuizengella</taxon>
    </lineage>
</organism>
<dbReference type="Pfam" id="PF05791">
    <property type="entry name" value="Bacillus_HBL"/>
    <property type="match status" value="1"/>
</dbReference>
<dbReference type="AlphaFoldDB" id="A0A6N9Q6X7"/>
<feature type="coiled-coil region" evidence="1">
    <location>
        <begin position="231"/>
        <end position="268"/>
    </location>
</feature>
<dbReference type="GO" id="GO:0016020">
    <property type="term" value="C:membrane"/>
    <property type="evidence" value="ECO:0007669"/>
    <property type="project" value="InterPro"/>
</dbReference>
<name>A0A6N9Q6X7_9BACL</name>
<evidence type="ECO:0000313" key="3">
    <source>
        <dbReference type="EMBL" id="NBI30655.1"/>
    </source>
</evidence>
<accession>A0A6N9Q6X7</accession>
<dbReference type="InterPro" id="IPR008979">
    <property type="entry name" value="Galactose-bd-like_sf"/>
</dbReference>
<feature type="chain" id="PRO_5026829796" description="CBM-cenC domain-containing protein" evidence="2">
    <location>
        <begin position="27"/>
        <end position="623"/>
    </location>
</feature>
<dbReference type="Proteomes" id="UP000448943">
    <property type="component" value="Unassembled WGS sequence"/>
</dbReference>
<evidence type="ECO:0000256" key="1">
    <source>
        <dbReference type="SAM" id="Coils"/>
    </source>
</evidence>
<dbReference type="InterPro" id="IPR052785">
    <property type="entry name" value="Enterotoxin_cmpnt"/>
</dbReference>
<dbReference type="InterPro" id="IPR008414">
    <property type="entry name" value="HBL"/>
</dbReference>
<dbReference type="OrthoDB" id="9758333at2"/>
<reference evidence="3 4" key="1">
    <citation type="submission" date="2019-01" db="EMBL/GenBank/DDBJ databases">
        <title>Chengkuizengella sp. nov., isolated from deep-sea sediment of East Pacific Ocean.</title>
        <authorList>
            <person name="Yang J."/>
            <person name="Lai Q."/>
            <person name="Shao Z."/>
        </authorList>
    </citation>
    <scope>NUCLEOTIDE SEQUENCE [LARGE SCALE GENOMIC DNA]</scope>
    <source>
        <strain evidence="3 4">YPA3-1-1</strain>
    </source>
</reference>
<feature type="signal peptide" evidence="2">
    <location>
        <begin position="1"/>
        <end position="26"/>
    </location>
</feature>
<sequence length="623" mass="71059">MLRKFTSVSLVALLLFNMVFTATIFAESGETDVSIDPKQMQENVNGLSNMMQQLEEYAISVIQEGSIDNPLGSGSEFSNHQQAAKEHAETWLYDINNQMFEVVSDIVDYSNDFDTMYNQARGLIDQLPDVNASQELITLLSDLKGKISEKLVTVDQVQPKLTNFNNTLSDDISLFQDDYNEAQSQISHEQNQIILLQKDIDDLNAKMEEQTPVTICNYFGCTVTWVDKYNNYDLTQEISDDQQKINEANEKIDQLRQFQSQVQNLIDNISTVANTLTLINIRDAWEALDYNFELLINVLNKTDVEDQPILLRPQMDQANSRWQDIEQIALALQEGMIYNDPFNKLAFQPLDDFNKNKSSVTATNESLYGQQVWKIEAEGLDGYRQNVNAKVNENPKNSAYTFSIWLKADDEHIVTLRLRNKEKTEGGQQSFTVTTEWEKYDITAPFELDSDSLSIYFYPAGFEYGNQGYVYASGVSLTEKKQLLDSPNDFTKDYLSYWYKDTLVEKTTVPSPVGENTTVNKITPSDLNNKIYQETEIDPVGKTYTFGIWLKADKPHTSTMKVQNADYSESKSISINVTNEWQYFEVSKNFTNHSDKVTVLLWPGGYNKTTDSVYAWGASLVGE</sequence>